<gene>
    <name evidence="2" type="ORF">NCTC1542_05814</name>
</gene>
<sequence>MSNRNTFRRPRRPRRVNNVRHIIRSRNRQPSTRLRINPRIINLHHRHTTATEPLTQRRRSDHHHRRRISQHELNPSIRMGRINRQIRRPRLQHTQNRHNRIRRPAHHQADTLTRPSTILSQQVRQPIRRLIQLPIRQRTTLKPHRHRIRRTRNLHPKQRRNRRLHHRPQQHRPMTNLIQPRTISSIKHTHRRQPLSSVSRDRRQYPLQPLYECANARRVEHVRAELHHATDPGRSAGIVEAFSQREHQIHTGRAGLRIQRCGLDITQAQTRSLLGGEVLP</sequence>
<organism evidence="2 3">
    <name type="scientific">Mycolicibacterium fortuitum</name>
    <name type="common">Mycobacterium fortuitum</name>
    <dbReference type="NCBI Taxonomy" id="1766"/>
    <lineage>
        <taxon>Bacteria</taxon>
        <taxon>Bacillati</taxon>
        <taxon>Actinomycetota</taxon>
        <taxon>Actinomycetes</taxon>
        <taxon>Mycobacteriales</taxon>
        <taxon>Mycobacteriaceae</taxon>
        <taxon>Mycolicibacterium</taxon>
    </lineage>
</organism>
<dbReference type="EMBL" id="UGQY01000004">
    <property type="protein sequence ID" value="SUA04316.1"/>
    <property type="molecule type" value="Genomic_DNA"/>
</dbReference>
<feature type="region of interest" description="Disordered" evidence="1">
    <location>
        <begin position="181"/>
        <end position="203"/>
    </location>
</feature>
<protein>
    <submittedName>
        <fullName evidence="2">Uncharacterized protein</fullName>
    </submittedName>
</protein>
<evidence type="ECO:0000313" key="3">
    <source>
        <dbReference type="Proteomes" id="UP000255389"/>
    </source>
</evidence>
<reference evidence="2 3" key="1">
    <citation type="submission" date="2018-06" db="EMBL/GenBank/DDBJ databases">
        <authorList>
            <consortium name="Pathogen Informatics"/>
            <person name="Doyle S."/>
        </authorList>
    </citation>
    <scope>NUCLEOTIDE SEQUENCE [LARGE SCALE GENOMIC DNA]</scope>
    <source>
        <strain evidence="2 3">NCTC1542</strain>
    </source>
</reference>
<feature type="compositionally biased region" description="Basic residues" evidence="1">
    <location>
        <begin position="56"/>
        <end position="68"/>
    </location>
</feature>
<name>A0A378V1G1_MYCFO</name>
<accession>A0A378V1G1</accession>
<dbReference type="Proteomes" id="UP000255389">
    <property type="component" value="Unassembled WGS sequence"/>
</dbReference>
<evidence type="ECO:0000256" key="1">
    <source>
        <dbReference type="SAM" id="MobiDB-lite"/>
    </source>
</evidence>
<feature type="region of interest" description="Disordered" evidence="1">
    <location>
        <begin position="46"/>
        <end position="70"/>
    </location>
</feature>
<proteinExistence type="predicted"/>
<dbReference type="AlphaFoldDB" id="A0A378V1G1"/>
<evidence type="ECO:0000313" key="2">
    <source>
        <dbReference type="EMBL" id="SUA04316.1"/>
    </source>
</evidence>
<dbReference type="AntiFam" id="ANF00178">
    <property type="entry name" value="Shadow ORF (opposite dhbF)"/>
</dbReference>